<dbReference type="PROSITE" id="PS01173">
    <property type="entry name" value="LIPASE_GDXG_HIS"/>
    <property type="match status" value="1"/>
</dbReference>
<dbReference type="InterPro" id="IPR002168">
    <property type="entry name" value="Lipase_GDXG_HIS_AS"/>
</dbReference>
<dbReference type="PANTHER" id="PTHR48081">
    <property type="entry name" value="AB HYDROLASE SUPERFAMILY PROTEIN C4A8.06C"/>
    <property type="match status" value="1"/>
</dbReference>
<feature type="active site" evidence="3">
    <location>
        <position position="144"/>
    </location>
</feature>
<dbReference type="InterPro" id="IPR029058">
    <property type="entry name" value="AB_hydrolase_fold"/>
</dbReference>
<dbReference type="OrthoDB" id="128186at2"/>
<dbReference type="InterPro" id="IPR033140">
    <property type="entry name" value="Lipase_GDXG_put_SER_AS"/>
</dbReference>
<dbReference type="Gene3D" id="3.40.50.1820">
    <property type="entry name" value="alpha/beta hydrolase"/>
    <property type="match status" value="1"/>
</dbReference>
<accession>A0A4S8NM32</accession>
<dbReference type="AlphaFoldDB" id="A0A4S8NM32"/>
<dbReference type="Proteomes" id="UP000307087">
    <property type="component" value="Unassembled WGS sequence"/>
</dbReference>
<evidence type="ECO:0000313" key="5">
    <source>
        <dbReference type="EMBL" id="THV18037.1"/>
    </source>
</evidence>
<evidence type="ECO:0000259" key="4">
    <source>
        <dbReference type="Pfam" id="PF07859"/>
    </source>
</evidence>
<comment type="similarity">
    <text evidence="1">Belongs to the 'GDXG' lipolytic enzyme family.</text>
</comment>
<dbReference type="GO" id="GO:0004806">
    <property type="term" value="F:triacylglycerol lipase activity"/>
    <property type="evidence" value="ECO:0007669"/>
    <property type="project" value="TreeGrafter"/>
</dbReference>
<organism evidence="5 6">
    <name type="scientific">Nocardioides caeni</name>
    <dbReference type="NCBI Taxonomy" id="574700"/>
    <lineage>
        <taxon>Bacteria</taxon>
        <taxon>Bacillati</taxon>
        <taxon>Actinomycetota</taxon>
        <taxon>Actinomycetes</taxon>
        <taxon>Propionibacteriales</taxon>
        <taxon>Nocardioidaceae</taxon>
        <taxon>Nocardioides</taxon>
    </lineage>
</organism>
<protein>
    <submittedName>
        <fullName evidence="5">Alpha/beta hydrolase</fullName>
    </submittedName>
</protein>
<gene>
    <name evidence="5" type="ORF">E9934_05785</name>
</gene>
<dbReference type="EMBL" id="STGW01000002">
    <property type="protein sequence ID" value="THV18037.1"/>
    <property type="molecule type" value="Genomic_DNA"/>
</dbReference>
<dbReference type="Pfam" id="PF07859">
    <property type="entry name" value="Abhydrolase_3"/>
    <property type="match status" value="1"/>
</dbReference>
<feature type="domain" description="Alpha/beta hydrolase fold-3" evidence="4">
    <location>
        <begin position="70"/>
        <end position="267"/>
    </location>
</feature>
<dbReference type="SUPFAM" id="SSF53474">
    <property type="entry name" value="alpha/beta-Hydrolases"/>
    <property type="match status" value="1"/>
</dbReference>
<evidence type="ECO:0000256" key="2">
    <source>
        <dbReference type="ARBA" id="ARBA00022801"/>
    </source>
</evidence>
<dbReference type="PROSITE" id="PS01174">
    <property type="entry name" value="LIPASE_GDXG_SER"/>
    <property type="match status" value="1"/>
</dbReference>
<evidence type="ECO:0000313" key="6">
    <source>
        <dbReference type="Proteomes" id="UP000307087"/>
    </source>
</evidence>
<evidence type="ECO:0000256" key="3">
    <source>
        <dbReference type="PROSITE-ProRule" id="PRU10038"/>
    </source>
</evidence>
<keyword evidence="6" id="KW-1185">Reference proteome</keyword>
<proteinExistence type="inferred from homology"/>
<dbReference type="PANTHER" id="PTHR48081:SF30">
    <property type="entry name" value="ACETYL-HYDROLASE LIPR-RELATED"/>
    <property type="match status" value="1"/>
</dbReference>
<keyword evidence="2 5" id="KW-0378">Hydrolase</keyword>
<name>A0A4S8NM32_9ACTN</name>
<reference evidence="5 6" key="1">
    <citation type="journal article" date="2009" name="Int. J. Syst. Evol. Microbiol.">
        <title>Nocardioides caeni sp. nov., isolated from wastewater.</title>
        <authorList>
            <person name="Yoon J.H."/>
            <person name="Kang S.J."/>
            <person name="Park S."/>
            <person name="Kim W."/>
            <person name="Oh T.K."/>
        </authorList>
    </citation>
    <scope>NUCLEOTIDE SEQUENCE [LARGE SCALE GENOMIC DNA]</scope>
    <source>
        <strain evidence="5 6">DSM 23134</strain>
    </source>
</reference>
<dbReference type="InterPro" id="IPR013094">
    <property type="entry name" value="AB_hydrolase_3"/>
</dbReference>
<dbReference type="InterPro" id="IPR050300">
    <property type="entry name" value="GDXG_lipolytic_enzyme"/>
</dbReference>
<sequence>MPRSLVRALVRRTVKPVLGTRLQPPRQRTIIDALTRVAVLPTGTTREPVALGGVPAERITTPASRHGHALLYLHGGGYTVGSRVTHRAVTAHLADSLGAEAHLLDYRLAPEHPCPAAIDDAAAAYRALLDSGLTPHDIVVAGDSAGGGLALALAIRARDEGLPPPGALGLISPWVDLGLTGLDETVDDPLLTRAWLERCAAQYAGADRRRPEASPLFADLRDLPPLVVQAASDEIIRDDVERLVDAAQAAGVTVSYELLDGHWHVSHLFAGLMREATEAVGSLAAGLRAAT</sequence>
<evidence type="ECO:0000256" key="1">
    <source>
        <dbReference type="ARBA" id="ARBA00010515"/>
    </source>
</evidence>
<comment type="caution">
    <text evidence="5">The sequence shown here is derived from an EMBL/GenBank/DDBJ whole genome shotgun (WGS) entry which is preliminary data.</text>
</comment>